<reference evidence="2 3" key="1">
    <citation type="journal article" date="2019" name="Front. Microbiol.">
        <title>Genomic Features for Desiccation Tolerance and Sugar Biosynthesis in the Extremophile Gloeocapsopsis sp. UTEX B3054.</title>
        <authorList>
            <person name="Urrejola C."/>
            <person name="Alcorta J."/>
            <person name="Salas L."/>
            <person name="Vasquez M."/>
            <person name="Polz M.F."/>
            <person name="Vicuna R."/>
            <person name="Diez B."/>
        </authorList>
    </citation>
    <scope>NUCLEOTIDE SEQUENCE [LARGE SCALE GENOMIC DNA]</scope>
    <source>
        <strain evidence="2 3">1H9</strain>
    </source>
</reference>
<dbReference type="InterPro" id="IPR014747">
    <property type="entry name" value="Bac_photo_RC_H_C"/>
</dbReference>
<dbReference type="EMBL" id="NAPY01000071">
    <property type="protein sequence ID" value="MUL39277.1"/>
    <property type="molecule type" value="Genomic_DNA"/>
</dbReference>
<dbReference type="Pfam" id="PF05239">
    <property type="entry name" value="PRC"/>
    <property type="match status" value="1"/>
</dbReference>
<accession>A0A6N8G5M2</accession>
<protein>
    <recommendedName>
        <fullName evidence="1">PRC-barrel domain-containing protein</fullName>
    </recommendedName>
</protein>
<feature type="domain" description="PRC-barrel" evidence="1">
    <location>
        <begin position="17"/>
        <end position="84"/>
    </location>
</feature>
<dbReference type="OrthoDB" id="510842at2"/>
<dbReference type="RefSeq" id="WP_105221577.1">
    <property type="nucleotide sequence ID" value="NZ_CAWNSU010000103.1"/>
</dbReference>
<dbReference type="InterPro" id="IPR027275">
    <property type="entry name" value="PRC-brl_dom"/>
</dbReference>
<dbReference type="InterPro" id="IPR011033">
    <property type="entry name" value="PRC_barrel-like_sf"/>
</dbReference>
<name>A0A6N8G5M2_9CHRO</name>
<proteinExistence type="predicted"/>
<dbReference type="SUPFAM" id="SSF50346">
    <property type="entry name" value="PRC-barrel domain"/>
    <property type="match status" value="1"/>
</dbReference>
<dbReference type="GO" id="GO:0030077">
    <property type="term" value="C:plasma membrane light-harvesting complex"/>
    <property type="evidence" value="ECO:0007669"/>
    <property type="project" value="InterPro"/>
</dbReference>
<dbReference type="GO" id="GO:0019684">
    <property type="term" value="P:photosynthesis, light reaction"/>
    <property type="evidence" value="ECO:0007669"/>
    <property type="project" value="InterPro"/>
</dbReference>
<dbReference type="Proteomes" id="UP000441797">
    <property type="component" value="Unassembled WGS sequence"/>
</dbReference>
<evidence type="ECO:0000313" key="3">
    <source>
        <dbReference type="Proteomes" id="UP000441797"/>
    </source>
</evidence>
<comment type="caution">
    <text evidence="2">The sequence shown here is derived from an EMBL/GenBank/DDBJ whole genome shotgun (WGS) entry which is preliminary data.</text>
</comment>
<dbReference type="AlphaFoldDB" id="A0A6N8G5M2"/>
<evidence type="ECO:0000313" key="2">
    <source>
        <dbReference type="EMBL" id="MUL39277.1"/>
    </source>
</evidence>
<gene>
    <name evidence="2" type="ORF">BWI75_24020</name>
</gene>
<evidence type="ECO:0000259" key="1">
    <source>
        <dbReference type="Pfam" id="PF05239"/>
    </source>
</evidence>
<dbReference type="Gene3D" id="3.90.50.10">
    <property type="entry name" value="Photosynthetic Reaction Center, subunit H, domain 2"/>
    <property type="match status" value="1"/>
</dbReference>
<organism evidence="2 3">
    <name type="scientific">Gloeocapsopsis dulcis AAB1 = 1H9</name>
    <dbReference type="NCBI Taxonomy" id="1433147"/>
    <lineage>
        <taxon>Bacteria</taxon>
        <taxon>Bacillati</taxon>
        <taxon>Cyanobacteriota</taxon>
        <taxon>Cyanophyceae</taxon>
        <taxon>Oscillatoriophycideae</taxon>
        <taxon>Chroococcales</taxon>
        <taxon>Chroococcaceae</taxon>
        <taxon>Gloeocapsopsis</taxon>
        <taxon>Gloeocapsopsis dulcis</taxon>
    </lineage>
</organism>
<keyword evidence="3" id="KW-1185">Reference proteome</keyword>
<sequence length="146" mass="16428">MALVKLTDVYPHMAAEGSSIIGFTIYTNKDEKVGIVKEILVDEETKKFRYLIIDIGFWVLGKEVLLPIEIAQVRTTERRVDVADLTKKQAKNLPEFNDDLKLDRDYEVRVNNAYQPANSNPSIQPAPVAPIDPMLLNTTATLNEPS</sequence>